<evidence type="ECO:0000256" key="8">
    <source>
        <dbReference type="ARBA" id="ARBA00046432"/>
    </source>
</evidence>
<dbReference type="Pfam" id="PF25084">
    <property type="entry name" value="LbH_EIF2B"/>
    <property type="match status" value="1"/>
</dbReference>
<dbReference type="SUPFAM" id="SSF53448">
    <property type="entry name" value="Nucleotide-diphospho-sugar transferases"/>
    <property type="match status" value="1"/>
</dbReference>
<keyword evidence="12" id="KW-1185">Reference proteome</keyword>
<evidence type="ECO:0000256" key="2">
    <source>
        <dbReference type="ARBA" id="ARBA00007878"/>
    </source>
</evidence>
<dbReference type="GO" id="GO:0005829">
    <property type="term" value="C:cytosol"/>
    <property type="evidence" value="ECO:0007669"/>
    <property type="project" value="UniProtKB-SubCell"/>
</dbReference>
<keyword evidence="5" id="KW-0648">Protein biosynthesis</keyword>
<evidence type="ECO:0000256" key="7">
    <source>
        <dbReference type="ARBA" id="ARBA00044229"/>
    </source>
</evidence>
<evidence type="ECO:0000256" key="5">
    <source>
        <dbReference type="ARBA" id="ARBA00022917"/>
    </source>
</evidence>
<gene>
    <name evidence="11" type="ORF">BELL_0467g00020</name>
</gene>
<dbReference type="CDD" id="cd04652">
    <property type="entry name" value="LbH_eIF2B_gamma_C"/>
    <property type="match status" value="1"/>
</dbReference>
<dbReference type="STRING" id="278938.A0A4Z1JG93"/>
<dbReference type="GO" id="GO:0002183">
    <property type="term" value="P:cytoplasmic translational initiation"/>
    <property type="evidence" value="ECO:0007669"/>
    <property type="project" value="TreeGrafter"/>
</dbReference>
<organism evidence="11 12">
    <name type="scientific">Botrytis elliptica</name>
    <dbReference type="NCBI Taxonomy" id="278938"/>
    <lineage>
        <taxon>Eukaryota</taxon>
        <taxon>Fungi</taxon>
        <taxon>Dikarya</taxon>
        <taxon>Ascomycota</taxon>
        <taxon>Pezizomycotina</taxon>
        <taxon>Leotiomycetes</taxon>
        <taxon>Helotiales</taxon>
        <taxon>Sclerotiniaceae</taxon>
        <taxon>Botrytis</taxon>
    </lineage>
</organism>
<feature type="region of interest" description="Disordered" evidence="9">
    <location>
        <begin position="339"/>
        <end position="359"/>
    </location>
</feature>
<evidence type="ECO:0000256" key="4">
    <source>
        <dbReference type="ARBA" id="ARBA00022540"/>
    </source>
</evidence>
<keyword evidence="4" id="KW-0396">Initiation factor</keyword>
<dbReference type="InterPro" id="IPR051960">
    <property type="entry name" value="eIF2B_gamma"/>
</dbReference>
<dbReference type="GO" id="GO:0003743">
    <property type="term" value="F:translation initiation factor activity"/>
    <property type="evidence" value="ECO:0007669"/>
    <property type="project" value="UniProtKB-KW"/>
</dbReference>
<dbReference type="InterPro" id="IPR056764">
    <property type="entry name" value="LbH_EIF2B3/5"/>
</dbReference>
<sequence length="556" mass="60142">MPHAMPAPGFQAIILCGPGSSFPTFTSNPDKNPKALIPIANRPMVWYPIDFCYRMGVTNITLITPPSSEEAIKTALATNPHLTSLPLPKPDLLAPEELDQTTGTAQIFRLPEVRNIIKGDFIVLPCDLVCELGGESLIESWMVKEGGLGGATGGDHEGPKMALGGERGGRRGGLGVWYETKSETPIKGEETDFIAISPLAATSVPPSKSSLIPHVSNLLYSVPTDTLKDIVEDKKGLPIRHALVRSHSRIRMLSSHRDAHIYIFPAWVLDMISANEHMDNIGEDVIGWWSKAGWQQGLGDKLGLRDIFEKTRPDESDDNMLDNGPASDDINYGNLSSTWTSKLENPSSKKSSDNSNASHESNLAIPPILAYIHPSKPTAEVSPPIIRRVDTAPILLNVSLQLAKIEAIDQVGRDAASPFAHNSKIAWPEGIAQKTTVRPDCLLAENVIVEEKCIIKECVIGANCQIKTGARLTRCVLMDGVTVGSSCTLTDCVLGKGSVIGDRSELQDCEVQEEFDVDPGTNKKKDRLMSAAGLGVATEDEIQEFNQNDSDGSESD</sequence>
<evidence type="ECO:0000256" key="9">
    <source>
        <dbReference type="SAM" id="MobiDB-lite"/>
    </source>
</evidence>
<proteinExistence type="inferred from homology"/>
<comment type="subcellular location">
    <subcellularLocation>
        <location evidence="1">Cytoplasm</location>
        <location evidence="1">Cytosol</location>
    </subcellularLocation>
</comment>
<dbReference type="PANTHER" id="PTHR45989">
    <property type="entry name" value="TRANSLATION INITIATION FACTOR EIF-2B SUBUNIT GAMMA"/>
    <property type="match status" value="1"/>
</dbReference>
<keyword evidence="3" id="KW-0963">Cytoplasm</keyword>
<dbReference type="PANTHER" id="PTHR45989:SF1">
    <property type="entry name" value="TRANSLATION INITIATION FACTOR EIF-2B SUBUNIT GAMMA"/>
    <property type="match status" value="1"/>
</dbReference>
<protein>
    <recommendedName>
        <fullName evidence="6">Translation initiation factor eIF2B subunit gamma</fullName>
    </recommendedName>
    <alternativeName>
        <fullName evidence="7">eIF2B GDP-GTP exchange factor subunit gamma</fullName>
    </alternativeName>
</protein>
<dbReference type="AlphaFoldDB" id="A0A4Z1JG93"/>
<comment type="caution">
    <text evidence="11">The sequence shown here is derived from an EMBL/GenBank/DDBJ whole genome shotgun (WGS) entry which is preliminary data.</text>
</comment>
<evidence type="ECO:0000256" key="1">
    <source>
        <dbReference type="ARBA" id="ARBA00004514"/>
    </source>
</evidence>
<evidence type="ECO:0000259" key="10">
    <source>
        <dbReference type="Pfam" id="PF25084"/>
    </source>
</evidence>
<evidence type="ECO:0000256" key="3">
    <source>
        <dbReference type="ARBA" id="ARBA00022490"/>
    </source>
</evidence>
<comment type="similarity">
    <text evidence="2">Belongs to the eIF-2B gamma/epsilon subunits family.</text>
</comment>
<reference evidence="11 12" key="1">
    <citation type="submission" date="2017-12" db="EMBL/GenBank/DDBJ databases">
        <title>Comparative genomics of Botrytis spp.</title>
        <authorList>
            <person name="Valero-Jimenez C.A."/>
            <person name="Tapia P."/>
            <person name="Veloso J."/>
            <person name="Silva-Moreno E."/>
            <person name="Staats M."/>
            <person name="Valdes J.H."/>
            <person name="Van Kan J.A.L."/>
        </authorList>
    </citation>
    <scope>NUCLEOTIDE SEQUENCE [LARGE SCALE GENOMIC DNA]</scope>
    <source>
        <strain evidence="11 12">Be9601</strain>
    </source>
</reference>
<dbReference type="InterPro" id="IPR029044">
    <property type="entry name" value="Nucleotide-diphossugar_trans"/>
</dbReference>
<dbReference type="Gene3D" id="3.90.550.10">
    <property type="entry name" value="Spore Coat Polysaccharide Biosynthesis Protein SpsA, Chain A"/>
    <property type="match status" value="1"/>
</dbReference>
<feature type="domain" description="EIF2B subunit epsilon/gamma LbH" evidence="10">
    <location>
        <begin position="431"/>
        <end position="517"/>
    </location>
</feature>
<dbReference type="GO" id="GO:0005851">
    <property type="term" value="C:eukaryotic translation initiation factor 2B complex"/>
    <property type="evidence" value="ECO:0007669"/>
    <property type="project" value="TreeGrafter"/>
</dbReference>
<dbReference type="GO" id="GO:0005085">
    <property type="term" value="F:guanyl-nucleotide exchange factor activity"/>
    <property type="evidence" value="ECO:0007669"/>
    <property type="project" value="TreeGrafter"/>
</dbReference>
<dbReference type="Proteomes" id="UP000297229">
    <property type="component" value="Unassembled WGS sequence"/>
</dbReference>
<evidence type="ECO:0000313" key="12">
    <source>
        <dbReference type="Proteomes" id="UP000297229"/>
    </source>
</evidence>
<dbReference type="Gene3D" id="2.160.10.10">
    <property type="entry name" value="Hexapeptide repeat proteins"/>
    <property type="match status" value="1"/>
</dbReference>
<evidence type="ECO:0000313" key="11">
    <source>
        <dbReference type="EMBL" id="TGO72324.1"/>
    </source>
</evidence>
<accession>A0A4Z1JG93</accession>
<dbReference type="EMBL" id="PQXM01000465">
    <property type="protein sequence ID" value="TGO72324.1"/>
    <property type="molecule type" value="Genomic_DNA"/>
</dbReference>
<name>A0A4Z1JG93_9HELO</name>
<evidence type="ECO:0000256" key="6">
    <source>
        <dbReference type="ARBA" id="ARBA00044196"/>
    </source>
</evidence>
<comment type="subunit">
    <text evidence="8">Component of the translation initiation factor 2B (eIF2B) complex which is a heterodecamer of two sets of five different subunits: alpha, beta, gamma, delta and epsilon. Subunits alpha, beta and delta comprise a regulatory subcomplex and subunits epsilon and gamma comprise a catalytic subcomplex. Within the complex, the hexameric regulatory complex resides at the center, with the two heterodimeric catalytic subcomplexes bound on opposite sides.</text>
</comment>